<dbReference type="Proteomes" id="UP001295684">
    <property type="component" value="Unassembled WGS sequence"/>
</dbReference>
<evidence type="ECO:0000313" key="5">
    <source>
        <dbReference type="EMBL" id="CAI2366682.1"/>
    </source>
</evidence>
<reference evidence="5" key="1">
    <citation type="submission" date="2023-07" db="EMBL/GenBank/DDBJ databases">
        <authorList>
            <consortium name="AG Swart"/>
            <person name="Singh M."/>
            <person name="Singh A."/>
            <person name="Seah K."/>
            <person name="Emmerich C."/>
        </authorList>
    </citation>
    <scope>NUCLEOTIDE SEQUENCE</scope>
    <source>
        <strain evidence="5">DP1</strain>
    </source>
</reference>
<keyword evidence="2" id="KW-1133">Transmembrane helix</keyword>
<dbReference type="GO" id="GO:0006506">
    <property type="term" value="P:GPI anchor biosynthetic process"/>
    <property type="evidence" value="ECO:0007669"/>
    <property type="project" value="InterPro"/>
</dbReference>
<dbReference type="InterPro" id="IPR001296">
    <property type="entry name" value="Glyco_trans_1"/>
</dbReference>
<comment type="caution">
    <text evidence="5">The sequence shown here is derived from an EMBL/GenBank/DDBJ whole genome shotgun (WGS) entry which is preliminary data.</text>
</comment>
<keyword evidence="1" id="KW-0808">Transferase</keyword>
<evidence type="ECO:0000259" key="4">
    <source>
        <dbReference type="Pfam" id="PF08288"/>
    </source>
</evidence>
<feature type="transmembrane region" description="Helical" evidence="2">
    <location>
        <begin position="409"/>
        <end position="429"/>
    </location>
</feature>
<organism evidence="5 6">
    <name type="scientific">Euplotes crassus</name>
    <dbReference type="NCBI Taxonomy" id="5936"/>
    <lineage>
        <taxon>Eukaryota</taxon>
        <taxon>Sar</taxon>
        <taxon>Alveolata</taxon>
        <taxon>Ciliophora</taxon>
        <taxon>Intramacronucleata</taxon>
        <taxon>Spirotrichea</taxon>
        <taxon>Hypotrichia</taxon>
        <taxon>Euplotida</taxon>
        <taxon>Euplotidae</taxon>
        <taxon>Moneuplotes</taxon>
    </lineage>
</organism>
<feature type="domain" description="PIGA GPI anchor biosynthesis" evidence="4">
    <location>
        <begin position="54"/>
        <end position="139"/>
    </location>
</feature>
<evidence type="ECO:0000256" key="1">
    <source>
        <dbReference type="ARBA" id="ARBA00022676"/>
    </source>
</evidence>
<keyword evidence="6" id="KW-1185">Reference proteome</keyword>
<sequence>MEEYKFEQRNNHYKIAFVSDFFYPKLGGVEMHQYQLAQCLQKLGHKVIIITNCKQGRQGVRYLGDGLKVYNCPIVEFFHGVSLPAMFLRLPLFRNIFIREKIDIVHGHQLSSMLMYDVFEVAKALGKKCIFTDHSLFNFIAPENHITNKLLKSFVCHLDAAICVSHVGKENFSLRTRNDPKKVYVINNAVNTRNFRPKEKNEVLDFPPNFEEKEGVLNIIMIGRLVKRKGIELSLKIIPRICQKYPNINFIIGGSGYGVQDLEDMRDKYLLNGRITFLGDVPNHKVRDVLCRGKIFLNTSLTEAFCITILEAASCGLFVVSTNVGGIPEVLPPDMVYLTDPNVDKLCEKLDLAIQNIDSIDEEANHKVIKSLYSWKPVAKKTEKVYEEVMNTPSLCLGDMFKLTFSGGWLQGLLCCMKFCLLIFIAWVAEYIQPEADIDPAVDFPVKEYISNKEKYGDHEFIFDTREDSLMMKKYPHKKD</sequence>
<keyword evidence="1" id="KW-0328">Glycosyltransferase</keyword>
<evidence type="ECO:0008006" key="7">
    <source>
        <dbReference type="Google" id="ProtNLM"/>
    </source>
</evidence>
<keyword evidence="2" id="KW-0472">Membrane</keyword>
<dbReference type="GO" id="GO:0000506">
    <property type="term" value="C:glycosylphosphatidylinositol-N-acetylglucosaminyltransferase (GPI-GnT) complex"/>
    <property type="evidence" value="ECO:0007669"/>
    <property type="project" value="TreeGrafter"/>
</dbReference>
<keyword evidence="2" id="KW-0812">Transmembrane</keyword>
<evidence type="ECO:0000259" key="3">
    <source>
        <dbReference type="Pfam" id="PF00534"/>
    </source>
</evidence>
<dbReference type="PANTHER" id="PTHR45871:SF1">
    <property type="entry name" value="PHOSPHATIDYLINOSITOL N-ACETYLGLUCOSAMINYLTRANSFERASE SUBUNIT A"/>
    <property type="match status" value="1"/>
</dbReference>
<feature type="domain" description="Glycosyl transferase family 1" evidence="3">
    <location>
        <begin position="211"/>
        <end position="357"/>
    </location>
</feature>
<accession>A0AAD1UHC1</accession>
<dbReference type="GO" id="GO:0017176">
    <property type="term" value="F:phosphatidylinositol N-acetylglucosaminyltransferase activity"/>
    <property type="evidence" value="ECO:0007669"/>
    <property type="project" value="TreeGrafter"/>
</dbReference>
<dbReference type="EMBL" id="CAMPGE010007766">
    <property type="protein sequence ID" value="CAI2366682.1"/>
    <property type="molecule type" value="Genomic_DNA"/>
</dbReference>
<dbReference type="InterPro" id="IPR013234">
    <property type="entry name" value="PIGA_GPI_anchor_biosynthesis"/>
</dbReference>
<dbReference type="PANTHER" id="PTHR45871">
    <property type="entry name" value="N-ACETYLGLUCOSAMINYL-PHOSPHATIDYLINOSITOL BIOSYNTHETIC PROTEIN"/>
    <property type="match status" value="1"/>
</dbReference>
<protein>
    <recommendedName>
        <fullName evidence="7">GlcNAc-PI synthesis protein</fullName>
    </recommendedName>
</protein>
<dbReference type="Gene3D" id="3.40.50.2000">
    <property type="entry name" value="Glycogen Phosphorylase B"/>
    <property type="match status" value="2"/>
</dbReference>
<evidence type="ECO:0000313" key="6">
    <source>
        <dbReference type="Proteomes" id="UP001295684"/>
    </source>
</evidence>
<gene>
    <name evidence="5" type="ORF">ECRASSUSDP1_LOCUS7955</name>
</gene>
<dbReference type="Pfam" id="PF08288">
    <property type="entry name" value="PIGA"/>
    <property type="match status" value="1"/>
</dbReference>
<name>A0AAD1UHC1_EUPCR</name>
<dbReference type="AlphaFoldDB" id="A0AAD1UHC1"/>
<dbReference type="SUPFAM" id="SSF53756">
    <property type="entry name" value="UDP-Glycosyltransferase/glycogen phosphorylase"/>
    <property type="match status" value="1"/>
</dbReference>
<proteinExistence type="predicted"/>
<evidence type="ECO:0000256" key="2">
    <source>
        <dbReference type="SAM" id="Phobius"/>
    </source>
</evidence>
<dbReference type="Pfam" id="PF00534">
    <property type="entry name" value="Glycos_transf_1"/>
    <property type="match status" value="1"/>
</dbReference>